<comment type="subcellular location">
    <subcellularLocation>
        <location evidence="2">Golgi apparatus</location>
    </subcellularLocation>
    <subcellularLocation>
        <location evidence="1">Membrane</location>
        <topology evidence="1">Multi-pass membrane protein</topology>
    </subcellularLocation>
</comment>
<evidence type="ECO:0000256" key="9">
    <source>
        <dbReference type="RuleBase" id="RU363079"/>
    </source>
</evidence>
<dbReference type="EMBL" id="NHMM01000005">
    <property type="protein sequence ID" value="OUT21359.1"/>
    <property type="molecule type" value="Genomic_DNA"/>
</dbReference>
<dbReference type="VEuPathDB" id="FungiDB:C5L36_0B03760"/>
<protein>
    <recommendedName>
        <fullName evidence="9">Transmembrane 9 superfamily member</fullName>
    </recommendedName>
</protein>
<dbReference type="InterPro" id="IPR004240">
    <property type="entry name" value="EMP70"/>
</dbReference>
<gene>
    <name evidence="10" type="ORF">CAS74_003477</name>
</gene>
<dbReference type="AlphaFoldDB" id="A0A1Z8JLA4"/>
<dbReference type="GO" id="GO:0016020">
    <property type="term" value="C:membrane"/>
    <property type="evidence" value="ECO:0007669"/>
    <property type="project" value="UniProtKB-SubCell"/>
</dbReference>
<evidence type="ECO:0000256" key="6">
    <source>
        <dbReference type="ARBA" id="ARBA00022989"/>
    </source>
</evidence>
<evidence type="ECO:0000256" key="7">
    <source>
        <dbReference type="ARBA" id="ARBA00023034"/>
    </source>
</evidence>
<feature type="transmembrane region" description="Helical" evidence="9">
    <location>
        <begin position="620"/>
        <end position="647"/>
    </location>
</feature>
<feature type="signal peptide" evidence="9">
    <location>
        <begin position="1"/>
        <end position="19"/>
    </location>
</feature>
<evidence type="ECO:0000256" key="1">
    <source>
        <dbReference type="ARBA" id="ARBA00004141"/>
    </source>
</evidence>
<reference evidence="10 11" key="1">
    <citation type="submission" date="2017-05" db="EMBL/GenBank/DDBJ databases">
        <title>The Genome Sequence of Candida krusei Ckrusei653.</title>
        <authorList>
            <person name="Cuomo C."/>
            <person name="Forche A."/>
            <person name="Young S."/>
            <person name="Abouelleil A."/>
            <person name="Cao P."/>
            <person name="Chapman S."/>
            <person name="Cusick C."/>
            <person name="Shea T."/>
            <person name="Nusbaum C."/>
            <person name="Birren B."/>
        </authorList>
    </citation>
    <scope>NUCLEOTIDE SEQUENCE [LARGE SCALE GENOMIC DNA]</scope>
    <source>
        <strain evidence="10 11">Ckrusei653</strain>
    </source>
</reference>
<feature type="transmembrane region" description="Helical" evidence="9">
    <location>
        <begin position="445"/>
        <end position="466"/>
    </location>
</feature>
<name>A0A1Z8JLA4_PICKU</name>
<comment type="similarity">
    <text evidence="3 9">Belongs to the nonaspanin (TM9SF) (TC 9.A.2) family.</text>
</comment>
<evidence type="ECO:0000256" key="4">
    <source>
        <dbReference type="ARBA" id="ARBA00022692"/>
    </source>
</evidence>
<evidence type="ECO:0000256" key="2">
    <source>
        <dbReference type="ARBA" id="ARBA00004555"/>
    </source>
</evidence>
<dbReference type="Proteomes" id="UP000195871">
    <property type="component" value="Unassembled WGS sequence"/>
</dbReference>
<keyword evidence="5 9" id="KW-0732">Signal</keyword>
<sequence length="653" mass="73489">MNILHYVILVFISIHSSLALSSQFSPSNFLSVWHSKHLYKFGDDIDLLVNTVSSSQSNIPYAYYKVPFVCPPSSSVKPVHLSLAEILNGDNLMQSDYQLVFGNDSPCLRLCDRIMAKRNIIKSIDLIKQNYIVDWVIDGLPASTTFISDNLTERKKYYVPGFPMGFVKGDDAYVNNHVLMVIRYHKEKDNQYSIVGFEVYPKSVNDFTCPGASKNFEHTKLDASNDFQLIHFTYSVYWKEEPEIDYNNRMKLFIDPSLIDSNGKLLSKPSNNNKAIHWVSLINSLVLATFVSLVAAFIILINFHSSIQSASQSSFAQISQNSFTKPRFLPLLSLLTGSGVQLVFTLLASGILSSLFLRKSFANDSKILALTIFILIIGGFFAGFSSIQLLKLFSTRGEQLSIWKTSLISSLSGSMLISLGLAIVVVVNTLIFSKDSPRSMKFSNFLQLFILYIFFQLPISLIGGLISRKFNLFTNLLSSSLDSAPYTYASNKVSVAKTPLYLRFPFSMLIIGLFPCGIVFIESRFVYMTLLSERATTYLLGFLVLSAILLSIVMIEIGIISTYIRLLKNTSQYNWQWWTFLNCSISIWLYLESTSLYQLLKKLKTEGSTSPFLFIAYSSILNTIVALTCGTLALWSATIFIYSIVLISTKKKD</sequence>
<dbReference type="Pfam" id="PF02990">
    <property type="entry name" value="EMP70"/>
    <property type="match status" value="1"/>
</dbReference>
<accession>A0A1Z8JLA4</accession>
<feature type="transmembrane region" description="Helical" evidence="9">
    <location>
        <begin position="411"/>
        <end position="433"/>
    </location>
</feature>
<feature type="transmembrane region" description="Helical" evidence="9">
    <location>
        <begin position="500"/>
        <end position="521"/>
    </location>
</feature>
<feature type="transmembrane region" description="Helical" evidence="9">
    <location>
        <begin position="275"/>
        <end position="303"/>
    </location>
</feature>
<feature type="transmembrane region" description="Helical" evidence="9">
    <location>
        <begin position="541"/>
        <end position="566"/>
    </location>
</feature>
<feature type="transmembrane region" description="Helical" evidence="9">
    <location>
        <begin position="328"/>
        <end position="355"/>
    </location>
</feature>
<dbReference type="GO" id="GO:0072657">
    <property type="term" value="P:protein localization to membrane"/>
    <property type="evidence" value="ECO:0007669"/>
    <property type="project" value="TreeGrafter"/>
</dbReference>
<proteinExistence type="inferred from homology"/>
<evidence type="ECO:0000256" key="8">
    <source>
        <dbReference type="ARBA" id="ARBA00023136"/>
    </source>
</evidence>
<feature type="transmembrane region" description="Helical" evidence="9">
    <location>
        <begin position="367"/>
        <end position="390"/>
    </location>
</feature>
<evidence type="ECO:0000313" key="11">
    <source>
        <dbReference type="Proteomes" id="UP000195871"/>
    </source>
</evidence>
<evidence type="ECO:0000256" key="5">
    <source>
        <dbReference type="ARBA" id="ARBA00022729"/>
    </source>
</evidence>
<feature type="chain" id="PRO_5011821161" description="Transmembrane 9 superfamily member" evidence="9">
    <location>
        <begin position="20"/>
        <end position="653"/>
    </location>
</feature>
<keyword evidence="7" id="KW-0333">Golgi apparatus</keyword>
<keyword evidence="6 9" id="KW-1133">Transmembrane helix</keyword>
<dbReference type="GO" id="GO:0005794">
    <property type="term" value="C:Golgi apparatus"/>
    <property type="evidence" value="ECO:0007669"/>
    <property type="project" value="UniProtKB-SubCell"/>
</dbReference>
<evidence type="ECO:0000313" key="10">
    <source>
        <dbReference type="EMBL" id="OUT21359.1"/>
    </source>
</evidence>
<comment type="caution">
    <text evidence="10">The sequence shown here is derived from an EMBL/GenBank/DDBJ whole genome shotgun (WGS) entry which is preliminary data.</text>
</comment>
<keyword evidence="4 9" id="KW-0812">Transmembrane</keyword>
<keyword evidence="8 9" id="KW-0472">Membrane</keyword>
<evidence type="ECO:0000256" key="3">
    <source>
        <dbReference type="ARBA" id="ARBA00005227"/>
    </source>
</evidence>
<organism evidence="10 11">
    <name type="scientific">Pichia kudriavzevii</name>
    <name type="common">Yeast</name>
    <name type="synonym">Issatchenkia orientalis</name>
    <dbReference type="NCBI Taxonomy" id="4909"/>
    <lineage>
        <taxon>Eukaryota</taxon>
        <taxon>Fungi</taxon>
        <taxon>Dikarya</taxon>
        <taxon>Ascomycota</taxon>
        <taxon>Saccharomycotina</taxon>
        <taxon>Pichiomycetes</taxon>
        <taxon>Pichiales</taxon>
        <taxon>Pichiaceae</taxon>
        <taxon>Pichia</taxon>
    </lineage>
</organism>
<dbReference type="PANTHER" id="PTHR10766">
    <property type="entry name" value="TRANSMEMBRANE 9 SUPERFAMILY PROTEIN"/>
    <property type="match status" value="1"/>
</dbReference>
<dbReference type="PANTHER" id="PTHR10766:SF55">
    <property type="entry name" value="TRANSMEMBRANE 9 SUPERFAMILY MEMBER 4"/>
    <property type="match status" value="1"/>
</dbReference>